<evidence type="ECO:0000313" key="9">
    <source>
        <dbReference type="Proteomes" id="UP001626537"/>
    </source>
</evidence>
<evidence type="ECO:0000256" key="3">
    <source>
        <dbReference type="ARBA" id="ARBA00022692"/>
    </source>
</evidence>
<organism evidence="8 9">
    <name type="scientific">Congregibacter variabilis</name>
    <dbReference type="NCBI Taxonomy" id="3081200"/>
    <lineage>
        <taxon>Bacteria</taxon>
        <taxon>Pseudomonadati</taxon>
        <taxon>Pseudomonadota</taxon>
        <taxon>Gammaproteobacteria</taxon>
        <taxon>Cellvibrionales</taxon>
        <taxon>Halieaceae</taxon>
        <taxon>Congregibacter</taxon>
    </lineage>
</organism>
<dbReference type="InterPro" id="IPR018011">
    <property type="entry name" value="Carb_sulfotrans_8-10"/>
</dbReference>
<evidence type="ECO:0000256" key="7">
    <source>
        <dbReference type="ARBA" id="ARBA00023180"/>
    </source>
</evidence>
<comment type="subcellular location">
    <subcellularLocation>
        <location evidence="1">Golgi apparatus membrane</location>
        <topology evidence="1">Single-pass type II membrane protein</topology>
    </subcellularLocation>
</comment>
<keyword evidence="7" id="KW-0325">Glycoprotein</keyword>
<evidence type="ECO:0000256" key="6">
    <source>
        <dbReference type="ARBA" id="ARBA00023136"/>
    </source>
</evidence>
<sequence length="291" mass="32876">MNDYTSTSTAHRTPVPLVNLERKFILFTNAKCGGTGLKAWFLSSLDLESSFCSFSRAASHYGLRHALSWFLRYRGFPGAHLPRHDDDSIRIFTNIYRRSTSQAVEESIRSDQFFKVIVVRDPYDRLVSAFVDKFCTTEAGKPWVQQVIRQVNAGVSNGGASAATITFSQFVDYLSKQNLSKVDEHWRPQSCVLQDVSPDQIVSLDSLAAGLRSLEDRFNFTTPLVVSKRRQSNEYDGMSEAGLGDVDNVALMQLKANSGAFPSKNSFYDDSIRDKVLRLYADDFFLYRQVQ</sequence>
<keyword evidence="4" id="KW-1133">Transmembrane helix</keyword>
<evidence type="ECO:0000256" key="1">
    <source>
        <dbReference type="ARBA" id="ARBA00004323"/>
    </source>
</evidence>
<dbReference type="EMBL" id="CP136864">
    <property type="protein sequence ID" value="WOJ95053.1"/>
    <property type="molecule type" value="Genomic_DNA"/>
</dbReference>
<evidence type="ECO:0000256" key="2">
    <source>
        <dbReference type="ARBA" id="ARBA00022679"/>
    </source>
</evidence>
<keyword evidence="2" id="KW-0808">Transferase</keyword>
<protein>
    <submittedName>
        <fullName evidence="8">Sulfotransferase family 2 domain-containing protein</fullName>
    </submittedName>
</protein>
<dbReference type="PANTHER" id="PTHR12137:SF54">
    <property type="entry name" value="CARBOHYDRATE SULFOTRANSFERASE"/>
    <property type="match status" value="1"/>
</dbReference>
<keyword evidence="9" id="KW-1185">Reference proteome</keyword>
<dbReference type="Pfam" id="PF03567">
    <property type="entry name" value="Sulfotransfer_2"/>
    <property type="match status" value="1"/>
</dbReference>
<dbReference type="InterPro" id="IPR005331">
    <property type="entry name" value="Sulfotransferase"/>
</dbReference>
<dbReference type="Proteomes" id="UP001626537">
    <property type="component" value="Chromosome"/>
</dbReference>
<dbReference type="PANTHER" id="PTHR12137">
    <property type="entry name" value="CARBOHYDRATE SULFOTRANSFERASE"/>
    <property type="match status" value="1"/>
</dbReference>
<accession>A0ABZ0I6A9</accession>
<reference evidence="8 9" key="1">
    <citation type="submission" date="2023-10" db="EMBL/GenBank/DDBJ databases">
        <title>Two novel species belonging to the OM43/NOR5 clade.</title>
        <authorList>
            <person name="Park M."/>
        </authorList>
    </citation>
    <scope>NUCLEOTIDE SEQUENCE [LARGE SCALE GENOMIC DNA]</scope>
    <source>
        <strain evidence="8 9">IMCC43200</strain>
    </source>
</reference>
<proteinExistence type="predicted"/>
<keyword evidence="6" id="KW-0472">Membrane</keyword>
<gene>
    <name evidence="8" type="ORF">R0135_07745</name>
</gene>
<keyword evidence="5" id="KW-0333">Golgi apparatus</keyword>
<keyword evidence="3" id="KW-0812">Transmembrane</keyword>
<dbReference type="RefSeq" id="WP_407349686.1">
    <property type="nucleotide sequence ID" value="NZ_CP136864.1"/>
</dbReference>
<evidence type="ECO:0000256" key="5">
    <source>
        <dbReference type="ARBA" id="ARBA00023034"/>
    </source>
</evidence>
<evidence type="ECO:0000256" key="4">
    <source>
        <dbReference type="ARBA" id="ARBA00022989"/>
    </source>
</evidence>
<name>A0ABZ0I6A9_9GAMM</name>
<evidence type="ECO:0000313" key="8">
    <source>
        <dbReference type="EMBL" id="WOJ95053.1"/>
    </source>
</evidence>